<sequence length="425" mass="49397">MDFGKKDPTSHTKERPGDKESRKKAMGKDPGLLRIGYTSQKISLENTRSKRWNRILCLWRKRLPFELWLNNGLPLDPYIRGHLITFLRNKLRPRDICLPPDQVYFSTEQMDCKEYTQIRGWMVLWLDYLKWYSRQALSEWVTFEQLMNAPVITSHWRIKRRWVVHWLDYVRWYWVVAKNPEVTLEEIVNPPVVTRQWKIKQTNENLIHFGQLMKCFDEVGKLEIYFSKNLRKKKKRSCIRNHLFDGFGFIALKRRSGSSLVARSRVFRARRRPSAHVAGPSVVLVHVAGPSVVLAHVAGHFLHNNALPPPILRIRLVPPKLPSPIKRATEATKRGGVFDYLWPRISRRHCGRWLRSAFSLQIGVEQVAAASFQERLRDPDRWSRISSSAWQQAAAFDVLPLFEAGQVAAALFGNDSVWSEATAGG</sequence>
<feature type="region of interest" description="Disordered" evidence="1">
    <location>
        <begin position="1"/>
        <end position="30"/>
    </location>
</feature>
<dbReference type="EMBL" id="KZ451911">
    <property type="protein sequence ID" value="PKA63184.1"/>
    <property type="molecule type" value="Genomic_DNA"/>
</dbReference>
<name>A0A2I0B5W2_9ASPA</name>
<dbReference type="AlphaFoldDB" id="A0A2I0B5W2"/>
<gene>
    <name evidence="2" type="ORF">AXF42_Ash007980</name>
</gene>
<protein>
    <submittedName>
        <fullName evidence="2">Uncharacterized protein</fullName>
    </submittedName>
</protein>
<dbReference type="OrthoDB" id="1750590at2759"/>
<evidence type="ECO:0000313" key="3">
    <source>
        <dbReference type="Proteomes" id="UP000236161"/>
    </source>
</evidence>
<reference evidence="2 3" key="1">
    <citation type="journal article" date="2017" name="Nature">
        <title>The Apostasia genome and the evolution of orchids.</title>
        <authorList>
            <person name="Zhang G.Q."/>
            <person name="Liu K.W."/>
            <person name="Li Z."/>
            <person name="Lohaus R."/>
            <person name="Hsiao Y.Y."/>
            <person name="Niu S.C."/>
            <person name="Wang J.Y."/>
            <person name="Lin Y.C."/>
            <person name="Xu Q."/>
            <person name="Chen L.J."/>
            <person name="Yoshida K."/>
            <person name="Fujiwara S."/>
            <person name="Wang Z.W."/>
            <person name="Zhang Y.Q."/>
            <person name="Mitsuda N."/>
            <person name="Wang M."/>
            <person name="Liu G.H."/>
            <person name="Pecoraro L."/>
            <person name="Huang H.X."/>
            <person name="Xiao X.J."/>
            <person name="Lin M."/>
            <person name="Wu X.Y."/>
            <person name="Wu W.L."/>
            <person name="Chen Y.Y."/>
            <person name="Chang S.B."/>
            <person name="Sakamoto S."/>
            <person name="Ohme-Takagi M."/>
            <person name="Yagi M."/>
            <person name="Zeng S.J."/>
            <person name="Shen C.Y."/>
            <person name="Yeh C.M."/>
            <person name="Luo Y.B."/>
            <person name="Tsai W.C."/>
            <person name="Van de Peer Y."/>
            <person name="Liu Z.J."/>
        </authorList>
    </citation>
    <scope>NUCLEOTIDE SEQUENCE [LARGE SCALE GENOMIC DNA]</scope>
    <source>
        <strain evidence="3">cv. Shenzhen</strain>
        <tissue evidence="2">Stem</tissue>
    </source>
</reference>
<keyword evidence="3" id="KW-1185">Reference proteome</keyword>
<accession>A0A2I0B5W2</accession>
<evidence type="ECO:0000313" key="2">
    <source>
        <dbReference type="EMBL" id="PKA63184.1"/>
    </source>
</evidence>
<evidence type="ECO:0000256" key="1">
    <source>
        <dbReference type="SAM" id="MobiDB-lite"/>
    </source>
</evidence>
<dbReference type="Proteomes" id="UP000236161">
    <property type="component" value="Unassembled WGS sequence"/>
</dbReference>
<organism evidence="2 3">
    <name type="scientific">Apostasia shenzhenica</name>
    <dbReference type="NCBI Taxonomy" id="1088818"/>
    <lineage>
        <taxon>Eukaryota</taxon>
        <taxon>Viridiplantae</taxon>
        <taxon>Streptophyta</taxon>
        <taxon>Embryophyta</taxon>
        <taxon>Tracheophyta</taxon>
        <taxon>Spermatophyta</taxon>
        <taxon>Magnoliopsida</taxon>
        <taxon>Liliopsida</taxon>
        <taxon>Asparagales</taxon>
        <taxon>Orchidaceae</taxon>
        <taxon>Apostasioideae</taxon>
        <taxon>Apostasia</taxon>
    </lineage>
</organism>
<proteinExistence type="predicted"/>
<feature type="compositionally biased region" description="Basic and acidic residues" evidence="1">
    <location>
        <begin position="1"/>
        <end position="27"/>
    </location>
</feature>